<evidence type="ECO:0000256" key="1">
    <source>
        <dbReference type="ARBA" id="ARBA00022549"/>
    </source>
</evidence>
<dbReference type="InterPro" id="IPR016024">
    <property type="entry name" value="ARM-type_fold"/>
</dbReference>
<dbReference type="PANTHER" id="PTHR12697">
    <property type="entry name" value="PBS LYASE HEAT-LIKE PROTEIN"/>
    <property type="match status" value="1"/>
</dbReference>
<reference evidence="3 4" key="1">
    <citation type="submission" date="2020-05" db="EMBL/GenBank/DDBJ databases">
        <title>Complete genome sequence of of a novel Thermoleptolyngbya strain isolated from hot springs of Ganzi, Sichuan China.</title>
        <authorList>
            <person name="Tang J."/>
            <person name="Daroch M."/>
            <person name="Li L."/>
            <person name="Waleron K."/>
            <person name="Waleron M."/>
            <person name="Waleron M."/>
        </authorList>
    </citation>
    <scope>NUCLEOTIDE SEQUENCE [LARGE SCALE GENOMIC DNA]</scope>
    <source>
        <strain evidence="3 4">PKUAC-SCTA183</strain>
    </source>
</reference>
<dbReference type="EMBL" id="CP053661">
    <property type="protein sequence ID" value="QKD81312.1"/>
    <property type="molecule type" value="Genomic_DNA"/>
</dbReference>
<evidence type="ECO:0000313" key="4">
    <source>
        <dbReference type="Proteomes" id="UP000505210"/>
    </source>
</evidence>
<accession>A0A6M8B5H7</accession>
<proteinExistence type="predicted"/>
<sequence length="223" mass="23549">MSTSLATLIADIDRADSPERLIAAVQALAAARLEGGIPTLIRALGFNNPGAAVTAVKGLVQMGEAAVMPLLTLLDDYNYGARAYAIRALAAIADPRALDVLLSAAEADFAPSVRRAATKGVGQLLWLKLADSERAIAQSRTYDTLVRILDDADWSIRYAAIAGLQALGQSTPDLQPQILETLRTLADSDIAVQARVQWAIATLQSPQPVPNSFPGSQTPIPNP</sequence>
<name>A0A6M8B5H7_9CYAN</name>
<organism evidence="3 4">
    <name type="scientific">Thermoleptolyngbya sichuanensis A183</name>
    <dbReference type="NCBI Taxonomy" id="2737172"/>
    <lineage>
        <taxon>Bacteria</taxon>
        <taxon>Bacillati</taxon>
        <taxon>Cyanobacteriota</taxon>
        <taxon>Cyanophyceae</taxon>
        <taxon>Oculatellales</taxon>
        <taxon>Oculatellaceae</taxon>
        <taxon>Thermoleptolyngbya</taxon>
        <taxon>Thermoleptolyngbya sichuanensis</taxon>
    </lineage>
</organism>
<dbReference type="AlphaFoldDB" id="A0A6M8B5H7"/>
<keyword evidence="2" id="KW-0605">Phycobilisome</keyword>
<evidence type="ECO:0000313" key="3">
    <source>
        <dbReference type="EMBL" id="QKD81312.1"/>
    </source>
</evidence>
<gene>
    <name evidence="3" type="ORF">HPC62_03220</name>
</gene>
<dbReference type="Gene3D" id="1.25.10.10">
    <property type="entry name" value="Leucine-rich Repeat Variant"/>
    <property type="match status" value="2"/>
</dbReference>
<keyword evidence="1" id="KW-0042">Antenna complex</keyword>
<protein>
    <submittedName>
        <fullName evidence="3">HEAT repeat domain-containing protein</fullName>
    </submittedName>
</protein>
<dbReference type="GO" id="GO:0030089">
    <property type="term" value="C:phycobilisome"/>
    <property type="evidence" value="ECO:0007669"/>
    <property type="project" value="UniProtKB-KW"/>
</dbReference>
<keyword evidence="4" id="KW-1185">Reference proteome</keyword>
<dbReference type="InterPro" id="IPR011989">
    <property type="entry name" value="ARM-like"/>
</dbReference>
<dbReference type="Pfam" id="PF13646">
    <property type="entry name" value="HEAT_2"/>
    <property type="match status" value="1"/>
</dbReference>
<dbReference type="RefSeq" id="WP_172353717.1">
    <property type="nucleotide sequence ID" value="NZ_CP053661.1"/>
</dbReference>
<dbReference type="PANTHER" id="PTHR12697:SF38">
    <property type="entry name" value="PBS LYASE HEAT DOMAIN PROTEIN REPEAT-CONTAINING PROTEIN"/>
    <property type="match status" value="1"/>
</dbReference>
<dbReference type="Proteomes" id="UP000505210">
    <property type="component" value="Chromosome"/>
</dbReference>
<evidence type="ECO:0000256" key="2">
    <source>
        <dbReference type="ARBA" id="ARBA00022738"/>
    </source>
</evidence>
<dbReference type="GO" id="GO:0016491">
    <property type="term" value="F:oxidoreductase activity"/>
    <property type="evidence" value="ECO:0007669"/>
    <property type="project" value="TreeGrafter"/>
</dbReference>
<dbReference type="KEGG" id="theu:HPC62_03220"/>
<dbReference type="SUPFAM" id="SSF48371">
    <property type="entry name" value="ARM repeat"/>
    <property type="match status" value="1"/>
</dbReference>